<keyword evidence="1 7" id="KW-1003">Cell membrane</keyword>
<evidence type="ECO:0000313" key="9">
    <source>
        <dbReference type="Proteomes" id="UP001597338"/>
    </source>
</evidence>
<dbReference type="Gene3D" id="3.30.1490.480">
    <property type="entry name" value="Endolytic murein transglycosylase"/>
    <property type="match status" value="1"/>
</dbReference>
<proteinExistence type="inferred from homology"/>
<dbReference type="GO" id="GO:0016829">
    <property type="term" value="F:lyase activity"/>
    <property type="evidence" value="ECO:0007669"/>
    <property type="project" value="UniProtKB-KW"/>
</dbReference>
<dbReference type="HAMAP" id="MF_02065">
    <property type="entry name" value="MltG"/>
    <property type="match status" value="1"/>
</dbReference>
<comment type="similarity">
    <text evidence="7">Belongs to the transglycosylase MltG family.</text>
</comment>
<evidence type="ECO:0000256" key="6">
    <source>
        <dbReference type="ARBA" id="ARBA00023316"/>
    </source>
</evidence>
<dbReference type="PANTHER" id="PTHR30518">
    <property type="entry name" value="ENDOLYTIC MUREIN TRANSGLYCOSYLASE"/>
    <property type="match status" value="1"/>
</dbReference>
<evidence type="ECO:0000256" key="1">
    <source>
        <dbReference type="ARBA" id="ARBA00022475"/>
    </source>
</evidence>
<gene>
    <name evidence="7 8" type="primary">mltG</name>
    <name evidence="8" type="ORF">ACFSL2_03995</name>
</gene>
<comment type="function">
    <text evidence="7">Functions as a peptidoglycan terminase that cleaves nascent peptidoglycan strands endolytically to terminate their elongation.</text>
</comment>
<dbReference type="EC" id="4.2.2.29" evidence="7"/>
<evidence type="ECO:0000256" key="5">
    <source>
        <dbReference type="ARBA" id="ARBA00023239"/>
    </source>
</evidence>
<keyword evidence="2 7" id="KW-0812">Transmembrane</keyword>
<protein>
    <recommendedName>
        <fullName evidence="7">Endolytic murein transglycosylase</fullName>
        <ecNumber evidence="7">4.2.2.29</ecNumber>
    </recommendedName>
    <alternativeName>
        <fullName evidence="7">Peptidoglycan lytic transglycosylase</fullName>
    </alternativeName>
    <alternativeName>
        <fullName evidence="7">Peptidoglycan polymerization terminase</fullName>
    </alternativeName>
</protein>
<dbReference type="InterPro" id="IPR003770">
    <property type="entry name" value="MLTG-like"/>
</dbReference>
<sequence>MHTSRRDRRSRRSRRPLVLAVVAVLLVLGALGGWTVLNDGYLFGLRTPLAAADYEGTGGEPVVVEVPQGSGRTIGVALAEQDVVASADAFVRAFNANPDAAAIQPGTREMKLHMSAAAAVELLAQNNVDRSGLTIVEGHTVAQVQQTMVDQGWPQEDVEAALADPKALGLPAEAGGELEGWLAANTYEAKPDDTSAVDVLKDAVAMTVSELDELDVPADQRNEVIIKASLVEREAPDEYRGEVARVIENRLEIDEPLGLDAIDSYGRGKPSHEITTEEFQDESFPYASRVVPGLPPTAIGAPSKASVEAVLNPPEGPWRWYVTVNLDSQETKFTDSYDEFLVFKDEYQAWAAENGY</sequence>
<keyword evidence="5 7" id="KW-0456">Lyase</keyword>
<name>A0ABW4V303_9MICO</name>
<evidence type="ECO:0000256" key="2">
    <source>
        <dbReference type="ARBA" id="ARBA00022692"/>
    </source>
</evidence>
<dbReference type="RefSeq" id="WP_377196599.1">
    <property type="nucleotide sequence ID" value="NZ_JBHUHF010000001.1"/>
</dbReference>
<dbReference type="PANTHER" id="PTHR30518:SF2">
    <property type="entry name" value="ENDOLYTIC MUREIN TRANSGLYCOSYLASE"/>
    <property type="match status" value="1"/>
</dbReference>
<comment type="caution">
    <text evidence="8">The sequence shown here is derived from an EMBL/GenBank/DDBJ whole genome shotgun (WGS) entry which is preliminary data.</text>
</comment>
<keyword evidence="3 7" id="KW-1133">Transmembrane helix</keyword>
<evidence type="ECO:0000256" key="4">
    <source>
        <dbReference type="ARBA" id="ARBA00023136"/>
    </source>
</evidence>
<evidence type="ECO:0000313" key="8">
    <source>
        <dbReference type="EMBL" id="MFD2024664.1"/>
    </source>
</evidence>
<reference evidence="9" key="1">
    <citation type="journal article" date="2019" name="Int. J. Syst. Evol. Microbiol.">
        <title>The Global Catalogue of Microorganisms (GCM) 10K type strain sequencing project: providing services to taxonomists for standard genome sequencing and annotation.</title>
        <authorList>
            <consortium name="The Broad Institute Genomics Platform"/>
            <consortium name="The Broad Institute Genome Sequencing Center for Infectious Disease"/>
            <person name="Wu L."/>
            <person name="Ma J."/>
        </authorList>
    </citation>
    <scope>NUCLEOTIDE SEQUENCE [LARGE SCALE GENOMIC DNA]</scope>
    <source>
        <strain evidence="9">CCM 7043</strain>
    </source>
</reference>
<accession>A0ABW4V303</accession>
<keyword evidence="6 7" id="KW-0961">Cell wall biogenesis/degradation</keyword>
<dbReference type="Pfam" id="PF02618">
    <property type="entry name" value="YceG"/>
    <property type="match status" value="1"/>
</dbReference>
<comment type="catalytic activity">
    <reaction evidence="7">
        <text>a peptidoglycan chain = a peptidoglycan chain with N-acetyl-1,6-anhydromuramyl-[peptide] at the reducing end + a peptidoglycan chain with N-acetylglucosamine at the non-reducing end.</text>
        <dbReference type="EC" id="4.2.2.29"/>
    </reaction>
</comment>
<organism evidence="8 9">
    <name type="scientific">Promicromonospora aerolata</name>
    <dbReference type="NCBI Taxonomy" id="195749"/>
    <lineage>
        <taxon>Bacteria</taxon>
        <taxon>Bacillati</taxon>
        <taxon>Actinomycetota</taxon>
        <taxon>Actinomycetes</taxon>
        <taxon>Micrococcales</taxon>
        <taxon>Promicromonosporaceae</taxon>
        <taxon>Promicromonospora</taxon>
    </lineage>
</organism>
<keyword evidence="4 7" id="KW-0472">Membrane</keyword>
<evidence type="ECO:0000256" key="3">
    <source>
        <dbReference type="ARBA" id="ARBA00022989"/>
    </source>
</evidence>
<dbReference type="Proteomes" id="UP001597338">
    <property type="component" value="Unassembled WGS sequence"/>
</dbReference>
<dbReference type="EMBL" id="JBHUHF010000001">
    <property type="protein sequence ID" value="MFD2024664.1"/>
    <property type="molecule type" value="Genomic_DNA"/>
</dbReference>
<keyword evidence="9" id="KW-1185">Reference proteome</keyword>
<evidence type="ECO:0000256" key="7">
    <source>
        <dbReference type="HAMAP-Rule" id="MF_02065"/>
    </source>
</evidence>
<feature type="site" description="Important for catalytic activity" evidence="7">
    <location>
        <position position="234"/>
    </location>
</feature>